<proteinExistence type="predicted"/>
<evidence type="ECO:0000256" key="1">
    <source>
        <dbReference type="SAM" id="MobiDB-lite"/>
    </source>
</evidence>
<comment type="caution">
    <text evidence="2">The sequence shown here is derived from an EMBL/GenBank/DDBJ whole genome shotgun (WGS) entry which is preliminary data.</text>
</comment>
<dbReference type="Proteomes" id="UP000002748">
    <property type="component" value="Unassembled WGS sequence"/>
</dbReference>
<organism evidence="2 3">
    <name type="scientific">Trichosporon asahii var. asahii (strain ATCC 90039 / CBS 2479 / JCM 2466 / KCTC 7840 / NBRC 103889/ NCYC 2677 / UAMH 7654)</name>
    <name type="common">Yeast</name>
    <dbReference type="NCBI Taxonomy" id="1186058"/>
    <lineage>
        <taxon>Eukaryota</taxon>
        <taxon>Fungi</taxon>
        <taxon>Dikarya</taxon>
        <taxon>Basidiomycota</taxon>
        <taxon>Agaricomycotina</taxon>
        <taxon>Tremellomycetes</taxon>
        <taxon>Trichosporonales</taxon>
        <taxon>Trichosporonaceae</taxon>
        <taxon>Trichosporon</taxon>
    </lineage>
</organism>
<dbReference type="HOGENOM" id="CLU_909175_0_0_1"/>
<dbReference type="OrthoDB" id="5418203at2759"/>
<protein>
    <submittedName>
        <fullName evidence="2">Uncharacterized protein</fullName>
    </submittedName>
</protein>
<dbReference type="Gene3D" id="3.30.70.330">
    <property type="match status" value="1"/>
</dbReference>
<dbReference type="GeneID" id="25988251"/>
<evidence type="ECO:0000313" key="2">
    <source>
        <dbReference type="EMBL" id="EJT46668.1"/>
    </source>
</evidence>
<feature type="compositionally biased region" description="Polar residues" evidence="1">
    <location>
        <begin position="218"/>
        <end position="233"/>
    </location>
</feature>
<dbReference type="InterPro" id="IPR012677">
    <property type="entry name" value="Nucleotide-bd_a/b_plait_sf"/>
</dbReference>
<dbReference type="VEuPathDB" id="FungiDB:A1Q1_04739"/>
<feature type="compositionally biased region" description="Basic and acidic residues" evidence="1">
    <location>
        <begin position="247"/>
        <end position="256"/>
    </location>
</feature>
<dbReference type="RefSeq" id="XP_014178452.1">
    <property type="nucleotide sequence ID" value="XM_014322977.1"/>
</dbReference>
<reference evidence="2 3" key="1">
    <citation type="journal article" date="2012" name="Eukaryot. Cell">
        <title>Draft genome sequence of CBS 2479, the standard type strain of Trichosporon asahii.</title>
        <authorList>
            <person name="Yang R.Y."/>
            <person name="Li H.T."/>
            <person name="Zhu H."/>
            <person name="Zhou G.P."/>
            <person name="Wang M."/>
            <person name="Wang L."/>
        </authorList>
    </citation>
    <scope>NUCLEOTIDE SEQUENCE [LARGE SCALE GENOMIC DNA]</scope>
    <source>
        <strain evidence="3">ATCC 90039 / CBS 2479 / JCM 2466 / KCTC 7840 / NCYC 2677 / UAMH 7654</strain>
    </source>
</reference>
<name>J5QCM1_TRIAS</name>
<feature type="region of interest" description="Disordered" evidence="1">
    <location>
        <begin position="163"/>
        <end position="193"/>
    </location>
</feature>
<dbReference type="KEGG" id="tasa:A1Q1_04739"/>
<accession>J5QCM1</accession>
<sequence length="272" mass="28876">MSISLPNGTLLAAPSSSQPPISAAVTRILHLANFSPELKTRDIQNIFKEWETEKGGFRIKWRDDVNAMVVFVDANVAKRAYLSLILNPPPSMPSPATIRPYDGPDAAQIIQSLAARAMGHRASMSSAMPSGSISGMMRDDGRGPNSGGINSFKMPLNPAFSFGGSASSGQGRNGHAQRMSYSHHRANSASSNWNRQSLSGALGFAGPSLGATRLPTHSEGSSGDISRTASMSGNEEPYRQRGHGGKGRRESVSAEKALREVELALQSVETKG</sequence>
<gene>
    <name evidence="2" type="ORF">A1Q1_04739</name>
</gene>
<dbReference type="AlphaFoldDB" id="J5QCM1"/>
<evidence type="ECO:0000313" key="3">
    <source>
        <dbReference type="Proteomes" id="UP000002748"/>
    </source>
</evidence>
<feature type="region of interest" description="Disordered" evidence="1">
    <location>
        <begin position="209"/>
        <end position="256"/>
    </location>
</feature>
<dbReference type="EMBL" id="ALBS01000281">
    <property type="protein sequence ID" value="EJT46668.1"/>
    <property type="molecule type" value="Genomic_DNA"/>
</dbReference>